<protein>
    <submittedName>
        <fullName evidence="12">Cadherin domain-containing protein</fullName>
    </submittedName>
</protein>
<feature type="transmembrane region" description="Helical" evidence="9">
    <location>
        <begin position="126"/>
        <end position="144"/>
    </location>
</feature>
<dbReference type="GO" id="GO:0007156">
    <property type="term" value="P:homophilic cell adhesion via plasma membrane adhesion molecules"/>
    <property type="evidence" value="ECO:0007669"/>
    <property type="project" value="InterPro"/>
</dbReference>
<name>A0A0M3ITI5_ASCLU</name>
<organism evidence="11 12">
    <name type="scientific">Ascaris lumbricoides</name>
    <name type="common">Giant roundworm</name>
    <dbReference type="NCBI Taxonomy" id="6252"/>
    <lineage>
        <taxon>Eukaryota</taxon>
        <taxon>Metazoa</taxon>
        <taxon>Ecdysozoa</taxon>
        <taxon>Nematoda</taxon>
        <taxon>Chromadorea</taxon>
        <taxon>Rhabditida</taxon>
        <taxon>Spirurina</taxon>
        <taxon>Ascaridomorpha</taxon>
        <taxon>Ascaridoidea</taxon>
        <taxon>Ascarididae</taxon>
        <taxon>Ascaris</taxon>
    </lineage>
</organism>
<dbReference type="CDD" id="cd11304">
    <property type="entry name" value="Cadherin_repeat"/>
    <property type="match status" value="1"/>
</dbReference>
<evidence type="ECO:0000313" key="11">
    <source>
        <dbReference type="Proteomes" id="UP000036681"/>
    </source>
</evidence>
<evidence type="ECO:0000256" key="1">
    <source>
        <dbReference type="ARBA" id="ARBA00004370"/>
    </source>
</evidence>
<dbReference type="SUPFAM" id="SSF49313">
    <property type="entry name" value="Cadherin-like"/>
    <property type="match status" value="1"/>
</dbReference>
<evidence type="ECO:0000256" key="6">
    <source>
        <dbReference type="ARBA" id="ARBA00022989"/>
    </source>
</evidence>
<dbReference type="GO" id="GO:0005886">
    <property type="term" value="C:plasma membrane"/>
    <property type="evidence" value="ECO:0007669"/>
    <property type="project" value="InterPro"/>
</dbReference>
<dbReference type="PROSITE" id="PS50268">
    <property type="entry name" value="CADHERIN_2"/>
    <property type="match status" value="1"/>
</dbReference>
<dbReference type="AlphaFoldDB" id="A0A0M3ITI5"/>
<keyword evidence="5" id="KW-0130">Cell adhesion</keyword>
<evidence type="ECO:0000256" key="4">
    <source>
        <dbReference type="ARBA" id="ARBA00022837"/>
    </source>
</evidence>
<dbReference type="GO" id="GO:0005911">
    <property type="term" value="C:cell-cell junction"/>
    <property type="evidence" value="ECO:0007669"/>
    <property type="project" value="TreeGrafter"/>
</dbReference>
<keyword evidence="11" id="KW-1185">Reference proteome</keyword>
<evidence type="ECO:0000256" key="5">
    <source>
        <dbReference type="ARBA" id="ARBA00022889"/>
    </source>
</evidence>
<dbReference type="PANTHER" id="PTHR24025">
    <property type="entry name" value="DESMOGLEIN FAMILY MEMBER"/>
    <property type="match status" value="1"/>
</dbReference>
<dbReference type="InterPro" id="IPR002126">
    <property type="entry name" value="Cadherin-like_dom"/>
</dbReference>
<dbReference type="WBParaSite" id="ALUE_0002206301-mRNA-1">
    <property type="protein sequence ID" value="ALUE_0002206301-mRNA-1"/>
    <property type="gene ID" value="ALUE_0002206301"/>
</dbReference>
<evidence type="ECO:0000256" key="8">
    <source>
        <dbReference type="PROSITE-ProRule" id="PRU00043"/>
    </source>
</evidence>
<dbReference type="InterPro" id="IPR020894">
    <property type="entry name" value="Cadherin_CS"/>
</dbReference>
<reference evidence="12" key="1">
    <citation type="submission" date="2017-02" db="UniProtKB">
        <authorList>
            <consortium name="WormBaseParasite"/>
        </authorList>
    </citation>
    <scope>IDENTIFICATION</scope>
</reference>
<evidence type="ECO:0000256" key="2">
    <source>
        <dbReference type="ARBA" id="ARBA00022692"/>
    </source>
</evidence>
<keyword evidence="3" id="KW-0677">Repeat</keyword>
<feature type="domain" description="Cadherin" evidence="10">
    <location>
        <begin position="4"/>
        <end position="47"/>
    </location>
</feature>
<dbReference type="GO" id="GO:0005509">
    <property type="term" value="F:calcium ion binding"/>
    <property type="evidence" value="ECO:0007669"/>
    <property type="project" value="UniProtKB-UniRule"/>
</dbReference>
<dbReference type="Gene3D" id="2.60.40.60">
    <property type="entry name" value="Cadherins"/>
    <property type="match status" value="1"/>
</dbReference>
<keyword evidence="2 9" id="KW-0812">Transmembrane</keyword>
<proteinExistence type="predicted"/>
<keyword evidence="6 9" id="KW-1133">Transmembrane helix</keyword>
<dbReference type="Proteomes" id="UP000036681">
    <property type="component" value="Unplaced"/>
</dbReference>
<dbReference type="PROSITE" id="PS00232">
    <property type="entry name" value="CADHERIN_1"/>
    <property type="match status" value="1"/>
</dbReference>
<evidence type="ECO:0000259" key="10">
    <source>
        <dbReference type="PROSITE" id="PS50268"/>
    </source>
</evidence>
<sequence length="209" mass="23661">MRVPLDYEDPTQRDGFNIGVRVYDGRFYATTRLRIRLEDRNDNAPIITGPQKAQVFEDAPRGTIIAKFSVFDADANDTAMLGFQQYHNADQYCQQDFLPIQSIKPTSRDSPLNMEAKVMRRRRYQFLPLVLFSAILTYSSGIMVEAQDLSLPFVGGQFSGQSRFMSYAGKAERDIVVTFVKNISEDTPVGELLATFKAEDKSSPTYNLT</sequence>
<evidence type="ECO:0000256" key="3">
    <source>
        <dbReference type="ARBA" id="ARBA00022737"/>
    </source>
</evidence>
<evidence type="ECO:0000313" key="12">
    <source>
        <dbReference type="WBParaSite" id="ALUE_0002206301-mRNA-1"/>
    </source>
</evidence>
<evidence type="ECO:0000256" key="7">
    <source>
        <dbReference type="ARBA" id="ARBA00023136"/>
    </source>
</evidence>
<evidence type="ECO:0000256" key="9">
    <source>
        <dbReference type="SAM" id="Phobius"/>
    </source>
</evidence>
<keyword evidence="7 9" id="KW-0472">Membrane</keyword>
<dbReference type="InterPro" id="IPR015919">
    <property type="entry name" value="Cadherin-like_sf"/>
</dbReference>
<keyword evidence="4 8" id="KW-0106">Calcium</keyword>
<dbReference type="InterPro" id="IPR050971">
    <property type="entry name" value="Cadherin-domain_protein"/>
</dbReference>
<accession>A0A0M3ITI5</accession>
<dbReference type="PANTHER" id="PTHR24025:SF23">
    <property type="entry name" value="NEURAL-CADHERIN"/>
    <property type="match status" value="1"/>
</dbReference>
<comment type="subcellular location">
    <subcellularLocation>
        <location evidence="1">Membrane</location>
    </subcellularLocation>
</comment>